<protein>
    <submittedName>
        <fullName evidence="3">RNA-binding protein</fullName>
    </submittedName>
</protein>
<dbReference type="Pfam" id="PF01839">
    <property type="entry name" value="FG-GAP"/>
    <property type="match status" value="1"/>
</dbReference>
<proteinExistence type="predicted"/>
<evidence type="ECO:0000313" key="3">
    <source>
        <dbReference type="EMBL" id="KIC94001.1"/>
    </source>
</evidence>
<accession>A0A0C1L342</accession>
<dbReference type="Gene3D" id="2.130.10.130">
    <property type="entry name" value="Integrin alpha, N-terminal"/>
    <property type="match status" value="4"/>
</dbReference>
<dbReference type="OrthoDB" id="600363at2"/>
<keyword evidence="1" id="KW-0732">Signal</keyword>
<dbReference type="Pfam" id="PF07593">
    <property type="entry name" value="UnbV_ASPIC"/>
    <property type="match status" value="1"/>
</dbReference>
<dbReference type="Pfam" id="PF13517">
    <property type="entry name" value="FG-GAP_3"/>
    <property type="match status" value="5"/>
</dbReference>
<dbReference type="PANTHER" id="PTHR16026:SF0">
    <property type="entry name" value="CARTILAGE ACIDIC PROTEIN 1"/>
    <property type="match status" value="1"/>
</dbReference>
<dbReference type="RefSeq" id="WP_039140505.1">
    <property type="nucleotide sequence ID" value="NZ_JSVC01000015.1"/>
</dbReference>
<dbReference type="InterPro" id="IPR011519">
    <property type="entry name" value="UnbV_ASPIC"/>
</dbReference>
<reference evidence="3 4" key="1">
    <citation type="submission" date="2014-11" db="EMBL/GenBank/DDBJ databases">
        <title>Genome sequence of Flavihumibacter solisilvae 3-3.</title>
        <authorList>
            <person name="Zhou G."/>
            <person name="Li M."/>
            <person name="Wang G."/>
        </authorList>
    </citation>
    <scope>NUCLEOTIDE SEQUENCE [LARGE SCALE GENOMIC DNA]</scope>
    <source>
        <strain evidence="3 4">3-3</strain>
    </source>
</reference>
<evidence type="ECO:0000256" key="1">
    <source>
        <dbReference type="ARBA" id="ARBA00022729"/>
    </source>
</evidence>
<dbReference type="AlphaFoldDB" id="A0A0C1L342"/>
<evidence type="ECO:0000313" key="4">
    <source>
        <dbReference type="Proteomes" id="UP000031408"/>
    </source>
</evidence>
<gene>
    <name evidence="3" type="ORF">OI18_13325</name>
</gene>
<dbReference type="STRING" id="1349421.OI18_13325"/>
<dbReference type="InterPro" id="IPR013517">
    <property type="entry name" value="FG-GAP"/>
</dbReference>
<organism evidence="3 4">
    <name type="scientific">Flavihumibacter solisilvae</name>
    <dbReference type="NCBI Taxonomy" id="1349421"/>
    <lineage>
        <taxon>Bacteria</taxon>
        <taxon>Pseudomonadati</taxon>
        <taxon>Bacteroidota</taxon>
        <taxon>Chitinophagia</taxon>
        <taxon>Chitinophagales</taxon>
        <taxon>Chitinophagaceae</taxon>
        <taxon>Flavihumibacter</taxon>
    </lineage>
</organism>
<name>A0A0C1L342_9BACT</name>
<feature type="domain" description="ASPIC/UnbV" evidence="2">
    <location>
        <begin position="534"/>
        <end position="600"/>
    </location>
</feature>
<evidence type="ECO:0000259" key="2">
    <source>
        <dbReference type="Pfam" id="PF07593"/>
    </source>
</evidence>
<dbReference type="SUPFAM" id="SSF69318">
    <property type="entry name" value="Integrin alpha N-terminal domain"/>
    <property type="match status" value="2"/>
</dbReference>
<dbReference type="InterPro" id="IPR027039">
    <property type="entry name" value="Crtac1"/>
</dbReference>
<dbReference type="PANTHER" id="PTHR16026">
    <property type="entry name" value="CARTILAGE ACIDIC PROTEIN 1"/>
    <property type="match status" value="1"/>
</dbReference>
<dbReference type="InterPro" id="IPR028994">
    <property type="entry name" value="Integrin_alpha_N"/>
</dbReference>
<dbReference type="Proteomes" id="UP000031408">
    <property type="component" value="Unassembled WGS sequence"/>
</dbReference>
<sequence length="1193" mass="131729">MRLPGFITVIAINWLLVASCSQRKQLFQPVDSKHSGIVFNNKIVETDSLNPIDVTNIYNGGGVGIGDFNNDGLQDVYLTGNMVSSALYLNKGGLEFTDITSIAGVNGSGRWCKGVSVVDINNDGLLDMYVCASMNKDPQQRRNLLYINKGLNKEGVPTFKDEAAAYGLDDSTHSTMANFFDYDNDGDLDVYIVVNEIIAGVNPSVFKHKITDGSFPSTGRLYRNDVNKSLKHPVFTDVTHAAGVTIEGYGHGATISDINKDGWKDIFVTNDFIATDLLYINNQNGTFTEKATTYFKHTSANGMGQDVIDINNDGLSDIVELDMNPEDNYRKKMMLGASSYQTFQLNDFFRYQYQYVRNSIQINEGPRLNANDSIGDPVFSETGYFSGIAETDWSWCPLVADFDNDGWRDLVVTNGFPRDVTDRDFIAYRQEASPITPQENTLAQIPQVKLHNYAFRNNGNCSFSDVSPEWGLTTRTFSNGAAYADLDNDGDLDMIVNNINDEASVYENSLMNEKPGTRHYLTVQLSGDSLNRDGIGAWIEIYYGNQQQVYEQTPYRGYLSSIQANAHFGLGAISTIDSLVIKWPDGSKETRKNVTADNTVNINKKDAGARFDWSSSALAKHNLFSEVTHSLGIRYSHSQTDYVDFNIQKLLPHKFSEYGPSLAAGDLNGDGLDDVVIGGNSSFGAMALLQQDNGLFLQKPITKPVENINVHYQDMGAILFDADGDLDLDLYLAHGGYESKRNSIAYQDQLLINDGKGNFIIDSSALPENLTSKSCVRAVDYDKDGDLDLFVAGRVDPWQYPKPVSSFIYRNDSKDGQIKFVDASSLVAKELANIGLVCDALFTDFDNDSWPDMVLAGEWMPLTFLKNEKGIFRNITNSTGISDQSGWWNSLTAGDFDNDGDIDFLSGNLGQNSFYKATSQHPASIIAKDFDNNGSYDAIPALFLKASQDDTSRKQFAVPGRDDMVKQIIGMRSKFQNYKSYATTTIDQLFTPEQCNGSLRLNANNFNSSFCRNDGDGKFTLVALPLKAQLSALNGMVTDDFDGDGNLDVVINTNDYGTDVSLGRYDALNGLMLKGDGRGNFIAKSIIESGIYIPGNGKALIKLKGKNNKYLLAATQNRGPLAVFQLKKDCKHIVLQPADVTIDISFKDGKKQKQECYYGTSFLSQSARFLQVSKNVESAVITDGNGQTRTLTF</sequence>
<dbReference type="PROSITE" id="PS51257">
    <property type="entry name" value="PROKAR_LIPOPROTEIN"/>
    <property type="match status" value="1"/>
</dbReference>
<dbReference type="EMBL" id="JSVC01000015">
    <property type="protein sequence ID" value="KIC94001.1"/>
    <property type="molecule type" value="Genomic_DNA"/>
</dbReference>
<comment type="caution">
    <text evidence="3">The sequence shown here is derived from an EMBL/GenBank/DDBJ whole genome shotgun (WGS) entry which is preliminary data.</text>
</comment>
<keyword evidence="4" id="KW-1185">Reference proteome</keyword>